<dbReference type="GO" id="GO:0005634">
    <property type="term" value="C:nucleus"/>
    <property type="evidence" value="ECO:0007669"/>
    <property type="project" value="UniProtKB-SubCell"/>
</dbReference>
<dbReference type="InterPro" id="IPR002008">
    <property type="entry name" value="DNA_pol_X_beta-like"/>
</dbReference>
<evidence type="ECO:0000256" key="12">
    <source>
        <dbReference type="ARBA" id="ARBA00023239"/>
    </source>
</evidence>
<dbReference type="PRINTS" id="PR00870">
    <property type="entry name" value="DNAPOLXBETA"/>
</dbReference>
<evidence type="ECO:0000256" key="7">
    <source>
        <dbReference type="ARBA" id="ARBA00022695"/>
    </source>
</evidence>
<name>A0AAV5A8L8_9AGAM</name>
<feature type="region of interest" description="Disordered" evidence="16">
    <location>
        <begin position="432"/>
        <end position="451"/>
    </location>
</feature>
<evidence type="ECO:0000256" key="13">
    <source>
        <dbReference type="ARBA" id="ARBA00023242"/>
    </source>
</evidence>
<feature type="compositionally biased region" description="Polar residues" evidence="16">
    <location>
        <begin position="434"/>
        <end position="451"/>
    </location>
</feature>
<evidence type="ECO:0000256" key="15">
    <source>
        <dbReference type="PIRSR" id="PIRSR622312-50"/>
    </source>
</evidence>
<dbReference type="CDD" id="cd00141">
    <property type="entry name" value="NT_POLXc"/>
    <property type="match status" value="1"/>
</dbReference>
<evidence type="ECO:0000256" key="9">
    <source>
        <dbReference type="ARBA" id="ARBA00022763"/>
    </source>
</evidence>
<dbReference type="EC" id="2.7.7.7" evidence="4"/>
<dbReference type="Pfam" id="PF10391">
    <property type="entry name" value="DNA_pol_lambd_f"/>
    <property type="match status" value="1"/>
</dbReference>
<keyword evidence="12" id="KW-0456">Lyase</keyword>
<dbReference type="InterPro" id="IPR002054">
    <property type="entry name" value="DNA-dir_DNA_pol_X"/>
</dbReference>
<protein>
    <recommendedName>
        <fullName evidence="5">DNA polymerase lambda</fullName>
        <ecNumber evidence="4">2.7.7.7</ecNumber>
    </recommendedName>
</protein>
<dbReference type="Gene3D" id="3.30.210.10">
    <property type="entry name" value="DNA polymerase, thumb domain"/>
    <property type="match status" value="1"/>
</dbReference>
<evidence type="ECO:0000256" key="2">
    <source>
        <dbReference type="ARBA" id="ARBA00004123"/>
    </source>
</evidence>
<feature type="region of interest" description="Disordered" evidence="16">
    <location>
        <begin position="48"/>
        <end position="71"/>
    </location>
</feature>
<evidence type="ECO:0000259" key="17">
    <source>
        <dbReference type="PROSITE" id="PS50172"/>
    </source>
</evidence>
<dbReference type="Pfam" id="PF14716">
    <property type="entry name" value="HHH_8"/>
    <property type="match status" value="1"/>
</dbReference>
<dbReference type="Gene3D" id="1.10.150.20">
    <property type="entry name" value="5' to 3' exonuclease, C-terminal subdomain"/>
    <property type="match status" value="1"/>
</dbReference>
<evidence type="ECO:0000256" key="10">
    <source>
        <dbReference type="ARBA" id="ARBA00022932"/>
    </source>
</evidence>
<dbReference type="InterPro" id="IPR018944">
    <property type="entry name" value="DNA_pol_lambd_fingers_domain"/>
</dbReference>
<feature type="compositionally biased region" description="Basic residues" evidence="16">
    <location>
        <begin position="157"/>
        <end position="170"/>
    </location>
</feature>
<dbReference type="SUPFAM" id="SSF47802">
    <property type="entry name" value="DNA polymerase beta, N-terminal domain-like"/>
    <property type="match status" value="1"/>
</dbReference>
<keyword evidence="7" id="KW-0548">Nucleotidyltransferase</keyword>
<dbReference type="InterPro" id="IPR036420">
    <property type="entry name" value="BRCT_dom_sf"/>
</dbReference>
<organism evidence="18 19">
    <name type="scientific">Clathrus columnatus</name>
    <dbReference type="NCBI Taxonomy" id="1419009"/>
    <lineage>
        <taxon>Eukaryota</taxon>
        <taxon>Fungi</taxon>
        <taxon>Dikarya</taxon>
        <taxon>Basidiomycota</taxon>
        <taxon>Agaricomycotina</taxon>
        <taxon>Agaricomycetes</taxon>
        <taxon>Phallomycetidae</taxon>
        <taxon>Phallales</taxon>
        <taxon>Clathraceae</taxon>
        <taxon>Clathrus</taxon>
    </lineage>
</organism>
<evidence type="ECO:0000256" key="1">
    <source>
        <dbReference type="ARBA" id="ARBA00001936"/>
    </source>
</evidence>
<dbReference type="InterPro" id="IPR010996">
    <property type="entry name" value="HHH_MUS81"/>
</dbReference>
<dbReference type="InterPro" id="IPR001357">
    <property type="entry name" value="BRCT_dom"/>
</dbReference>
<keyword evidence="10" id="KW-0239">DNA-directed DNA polymerase</keyword>
<evidence type="ECO:0000256" key="16">
    <source>
        <dbReference type="SAM" id="MobiDB-lite"/>
    </source>
</evidence>
<evidence type="ECO:0000256" key="8">
    <source>
        <dbReference type="ARBA" id="ARBA00022723"/>
    </source>
</evidence>
<evidence type="ECO:0000256" key="6">
    <source>
        <dbReference type="ARBA" id="ARBA00022679"/>
    </source>
</evidence>
<keyword evidence="19" id="KW-1185">Reference proteome</keyword>
<dbReference type="AlphaFoldDB" id="A0AAV5A8L8"/>
<dbReference type="SUPFAM" id="SSF81301">
    <property type="entry name" value="Nucleotidyltransferase"/>
    <property type="match status" value="1"/>
</dbReference>
<keyword evidence="9" id="KW-0227">DNA damage</keyword>
<dbReference type="GO" id="GO:0006303">
    <property type="term" value="P:double-strand break repair via nonhomologous end joining"/>
    <property type="evidence" value="ECO:0007669"/>
    <property type="project" value="TreeGrafter"/>
</dbReference>
<dbReference type="GO" id="GO:0046872">
    <property type="term" value="F:metal ion binding"/>
    <property type="evidence" value="ECO:0007669"/>
    <property type="project" value="UniProtKB-KW"/>
</dbReference>
<dbReference type="SMART" id="SM00483">
    <property type="entry name" value="POLXc"/>
    <property type="match status" value="1"/>
</dbReference>
<comment type="caution">
    <text evidence="18">The sequence shown here is derived from an EMBL/GenBank/DDBJ whole genome shotgun (WGS) entry which is preliminary data.</text>
</comment>
<dbReference type="GO" id="GO:0003887">
    <property type="term" value="F:DNA-directed DNA polymerase activity"/>
    <property type="evidence" value="ECO:0007669"/>
    <property type="project" value="UniProtKB-KW"/>
</dbReference>
<dbReference type="Gene3D" id="1.10.150.110">
    <property type="entry name" value="DNA polymerase beta, N-terminal domain-like"/>
    <property type="match status" value="1"/>
</dbReference>
<comment type="catalytic activity">
    <reaction evidence="14">
        <text>DNA(n) + a 2'-deoxyribonucleoside 5'-triphosphate = DNA(n+1) + diphosphate</text>
        <dbReference type="Rhea" id="RHEA:22508"/>
        <dbReference type="Rhea" id="RHEA-COMP:17339"/>
        <dbReference type="Rhea" id="RHEA-COMP:17340"/>
        <dbReference type="ChEBI" id="CHEBI:33019"/>
        <dbReference type="ChEBI" id="CHEBI:61560"/>
        <dbReference type="ChEBI" id="CHEBI:173112"/>
        <dbReference type="EC" id="2.7.7.7"/>
    </reaction>
</comment>
<dbReference type="SUPFAM" id="SSF81585">
    <property type="entry name" value="PsbU/PolX domain-like"/>
    <property type="match status" value="1"/>
</dbReference>
<comment type="subcellular location">
    <subcellularLocation>
        <location evidence="2">Nucleus</location>
    </subcellularLocation>
</comment>
<keyword evidence="6" id="KW-0808">Transferase</keyword>
<accession>A0AAV5A8L8</accession>
<gene>
    <name evidence="18" type="ORF">Clacol_003306</name>
</gene>
<evidence type="ECO:0000256" key="14">
    <source>
        <dbReference type="ARBA" id="ARBA00049244"/>
    </source>
</evidence>
<comment type="similarity">
    <text evidence="3">Belongs to the DNA polymerase type-X family.</text>
</comment>
<dbReference type="FunFam" id="1.10.150.20:FF:000010">
    <property type="entry name" value="DNA polymerase lambda"/>
    <property type="match status" value="1"/>
</dbReference>
<dbReference type="Gene3D" id="3.40.50.10190">
    <property type="entry name" value="BRCT domain"/>
    <property type="match status" value="1"/>
</dbReference>
<dbReference type="EMBL" id="BPWL01000004">
    <property type="protein sequence ID" value="GJJ09084.1"/>
    <property type="molecule type" value="Genomic_DNA"/>
</dbReference>
<proteinExistence type="inferred from homology"/>
<evidence type="ECO:0000256" key="11">
    <source>
        <dbReference type="ARBA" id="ARBA00023204"/>
    </source>
</evidence>
<reference evidence="18" key="1">
    <citation type="submission" date="2021-10" db="EMBL/GenBank/DDBJ databases">
        <title>De novo Genome Assembly of Clathrus columnatus (Basidiomycota, Fungi) Using Illumina and Nanopore Sequence Data.</title>
        <authorList>
            <person name="Ogiso-Tanaka E."/>
            <person name="Itagaki H."/>
            <person name="Hosoya T."/>
            <person name="Hosaka K."/>
        </authorList>
    </citation>
    <scope>NUCLEOTIDE SEQUENCE</scope>
    <source>
        <strain evidence="18">MO-923</strain>
    </source>
</reference>
<evidence type="ECO:0000313" key="18">
    <source>
        <dbReference type="EMBL" id="GJJ09084.1"/>
    </source>
</evidence>
<keyword evidence="11" id="KW-0234">DNA repair</keyword>
<dbReference type="GO" id="GO:0016829">
    <property type="term" value="F:lyase activity"/>
    <property type="evidence" value="ECO:0007669"/>
    <property type="project" value="UniProtKB-KW"/>
</dbReference>
<evidence type="ECO:0000256" key="5">
    <source>
        <dbReference type="ARBA" id="ARBA00016513"/>
    </source>
</evidence>
<comment type="cofactor">
    <cofactor evidence="1">
        <name>Mn(2+)</name>
        <dbReference type="ChEBI" id="CHEBI:29035"/>
    </cofactor>
</comment>
<evidence type="ECO:0000256" key="3">
    <source>
        <dbReference type="ARBA" id="ARBA00008323"/>
    </source>
</evidence>
<evidence type="ECO:0000313" key="19">
    <source>
        <dbReference type="Proteomes" id="UP001050691"/>
    </source>
</evidence>
<dbReference type="PANTHER" id="PTHR11276">
    <property type="entry name" value="DNA POLYMERASE TYPE-X FAMILY MEMBER"/>
    <property type="match status" value="1"/>
</dbReference>
<dbReference type="FunFam" id="1.10.150.110:FF:000005">
    <property type="entry name" value="DNA polymerase POL4"/>
    <property type="match status" value="1"/>
</dbReference>
<feature type="domain" description="BRCT" evidence="17">
    <location>
        <begin position="284"/>
        <end position="378"/>
    </location>
</feature>
<dbReference type="InterPro" id="IPR043519">
    <property type="entry name" value="NT_sf"/>
</dbReference>
<evidence type="ECO:0000256" key="4">
    <source>
        <dbReference type="ARBA" id="ARBA00012417"/>
    </source>
</evidence>
<keyword evidence="8" id="KW-0479">Metal-binding</keyword>
<dbReference type="Proteomes" id="UP001050691">
    <property type="component" value="Unassembled WGS sequence"/>
</dbReference>
<dbReference type="InterPro" id="IPR037160">
    <property type="entry name" value="DNA_Pol_thumb_sf"/>
</dbReference>
<dbReference type="InterPro" id="IPR022312">
    <property type="entry name" value="DNA_pol_X"/>
</dbReference>
<feature type="region of interest" description="Disordered" evidence="16">
    <location>
        <begin position="1"/>
        <end position="25"/>
    </location>
</feature>
<dbReference type="InterPro" id="IPR027421">
    <property type="entry name" value="DNA_pol_lamdba_lyase_dom_sf"/>
</dbReference>
<sequence>MDGSGTHTLPLTRHNPPTCGEKGFMGRSMAKPFDLDSFFNEQDARMNLSESDWDEYEERRHQERKRKREAQRAQVMPSEESVMLPLPSLAQIKEETEAALKKRKVLDKNNVEKVEVVARPRTLQTKQDQQPIATGVSKPSTSSANLIENEVSVSSPHSRKASTKLAKPVRKISTSTHDLSNVTTPFNTSEVSSVASASSRQPVLPNVKRTRTITEAAPVIRNPAANMDKKPATSHRLVKTVSAAAFNRRRDTKKHEDKESLMTPMEYAAILHEKWQTKVSNTPPEKLFLKNCTILLVFEEKLRATKDIRAKLDIIATNGGQVATSYDPATVTHIIPGGSTITRKKILKAVNLNSITDIPAHIHTVGWDWIVSGLVNGKTDSAIMHELYKERLAVYAFANIPNRSSSSSKGKGKEVEAVKPSPDEFSVIEDFSVDSPQGLSGNQSAVSKGNETNMSSKLGALIENSEKEDPLLPFYAKARQEAEHGQDNDDDEYRPVPPVNYSGDSKLKGFQCDKKGGPALSESPNWDIIEKLAELREMHRELGTDDDRWRVLSYQKAIGSLKTYPTRIKSREEAMKLSGISSKTADKIMEIIRTGELQRIKYTKTRDLDSIRMFTGIYGVGSNIARKWIAQGYKDLDDLKAATAAGKLKLTHVQEIGLRHYDDINDRMPRQEAAEIFMKIKELDFSGKATCGDIDILMTRPTDDGKTHAGWVLDVRNFQYTILTIFVAGVLRPLCDLLRKHRILCEDLALPDDWNSLEITYRGLCCKDESSRKRRIGKFLYTMCSFNRSIRLKANKMGMSLNQRGLYQGVIRDVHDRTKKLHADEFSKFWVCHGKSHMNELDLERDPYVFLAKCSLGTFTLNQWRLIKTIHAANGIRGGLRDDFMKYREGASNEFMKGIVIATRMHHRQEKPVRRCGDYQIQDHGVS</sequence>
<feature type="active site" description="Nucleophile; Schiff-base intermediate with DNA; for 5'-dRP lyase activity" evidence="15">
    <location>
        <position position="587"/>
    </location>
</feature>
<dbReference type="GO" id="GO:0003677">
    <property type="term" value="F:DNA binding"/>
    <property type="evidence" value="ECO:0007669"/>
    <property type="project" value="InterPro"/>
</dbReference>
<dbReference type="PROSITE" id="PS50172">
    <property type="entry name" value="BRCT"/>
    <property type="match status" value="1"/>
</dbReference>
<dbReference type="PANTHER" id="PTHR11276:SF28">
    <property type="entry name" value="DNA POLYMERASE LAMBDA"/>
    <property type="match status" value="1"/>
</dbReference>
<feature type="region of interest" description="Disordered" evidence="16">
    <location>
        <begin position="150"/>
        <end position="171"/>
    </location>
</feature>
<keyword evidence="13" id="KW-0539">Nucleus</keyword>